<comment type="similarity">
    <text evidence="4">Belongs to the CLU family.</text>
</comment>
<keyword evidence="4" id="KW-0694">RNA-binding</keyword>
<feature type="region of interest" description="Disordered" evidence="6">
    <location>
        <begin position="1530"/>
        <end position="1575"/>
    </location>
</feature>
<dbReference type="EMBL" id="LASV01000349">
    <property type="protein sequence ID" value="KKA19437.1"/>
    <property type="molecule type" value="Genomic_DNA"/>
</dbReference>
<evidence type="ECO:0000256" key="3">
    <source>
        <dbReference type="ARBA" id="ARBA00022803"/>
    </source>
</evidence>
<feature type="compositionally biased region" description="Low complexity" evidence="6">
    <location>
        <begin position="2253"/>
        <end position="2263"/>
    </location>
</feature>
<dbReference type="CDD" id="cd15466">
    <property type="entry name" value="CLU-central"/>
    <property type="match status" value="1"/>
</dbReference>
<keyword evidence="8" id="KW-0396">Initiation factor</keyword>
<keyword evidence="8" id="KW-0648">Protein biosynthesis</keyword>
<organism evidence="8 9">
    <name type="scientific">Rasamsonia emersonii (strain ATCC 16479 / CBS 393.64 / IMI 116815)</name>
    <dbReference type="NCBI Taxonomy" id="1408163"/>
    <lineage>
        <taxon>Eukaryota</taxon>
        <taxon>Fungi</taxon>
        <taxon>Dikarya</taxon>
        <taxon>Ascomycota</taxon>
        <taxon>Pezizomycotina</taxon>
        <taxon>Eurotiomycetes</taxon>
        <taxon>Eurotiomycetidae</taxon>
        <taxon>Eurotiales</taxon>
        <taxon>Trichocomaceae</taxon>
        <taxon>Rasamsonia</taxon>
    </lineage>
</organism>
<feature type="region of interest" description="Disordered" evidence="6">
    <location>
        <begin position="1936"/>
        <end position="1960"/>
    </location>
</feature>
<dbReference type="Gene3D" id="1.25.40.10">
    <property type="entry name" value="Tetratricopeptide repeat domain"/>
    <property type="match status" value="2"/>
</dbReference>
<dbReference type="PROSITE" id="PS51823">
    <property type="entry name" value="CLU"/>
    <property type="match status" value="1"/>
</dbReference>
<name>A0A0F4YMC3_RASE3</name>
<dbReference type="SUPFAM" id="SSF48452">
    <property type="entry name" value="TPR-like"/>
    <property type="match status" value="2"/>
</dbReference>
<feature type="compositionally biased region" description="Low complexity" evidence="6">
    <location>
        <begin position="1015"/>
        <end position="1024"/>
    </location>
</feature>
<dbReference type="GO" id="GO:0003743">
    <property type="term" value="F:translation initiation factor activity"/>
    <property type="evidence" value="ECO:0007669"/>
    <property type="project" value="UniProtKB-KW"/>
</dbReference>
<dbReference type="RefSeq" id="XP_013326049.1">
    <property type="nucleotide sequence ID" value="XM_013470595.1"/>
</dbReference>
<proteinExistence type="inferred from homology"/>
<feature type="region of interest" description="Disordered" evidence="6">
    <location>
        <begin position="2224"/>
        <end position="2411"/>
    </location>
</feature>
<reference evidence="8 9" key="1">
    <citation type="submission" date="2015-04" db="EMBL/GenBank/DDBJ databases">
        <authorList>
            <person name="Heijne W.H."/>
            <person name="Fedorova N.D."/>
            <person name="Nierman W.C."/>
            <person name="Vollebregt A.W."/>
            <person name="Zhao Z."/>
            <person name="Wu L."/>
            <person name="Kumar M."/>
            <person name="Stam H."/>
            <person name="van den Berg M.A."/>
            <person name="Pel H.J."/>
        </authorList>
    </citation>
    <scope>NUCLEOTIDE SEQUENCE [LARGE SCALE GENOMIC DNA]</scope>
    <source>
        <strain evidence="8 9">CBS 393.64</strain>
    </source>
</reference>
<dbReference type="GO" id="GO:0005737">
    <property type="term" value="C:cytoplasm"/>
    <property type="evidence" value="ECO:0007669"/>
    <property type="project" value="UniProtKB-SubCell"/>
</dbReference>
<feature type="repeat" description="TPR" evidence="5">
    <location>
        <begin position="1093"/>
        <end position="1126"/>
    </location>
</feature>
<comment type="caution">
    <text evidence="8">The sequence shown here is derived from an EMBL/GenBank/DDBJ whole genome shotgun (WGS) entry which is preliminary data.</text>
</comment>
<feature type="compositionally biased region" description="Polar residues" evidence="6">
    <location>
        <begin position="2328"/>
        <end position="2353"/>
    </location>
</feature>
<dbReference type="InterPro" id="IPR011990">
    <property type="entry name" value="TPR-like_helical_dom_sf"/>
</dbReference>
<dbReference type="InterPro" id="IPR033646">
    <property type="entry name" value="CLU-central"/>
</dbReference>
<dbReference type="Gene3D" id="3.30.2280.10">
    <property type="entry name" value="Hypothetical protein (hspc210)"/>
    <property type="match status" value="1"/>
</dbReference>
<evidence type="ECO:0000256" key="5">
    <source>
        <dbReference type="PROSITE-ProRule" id="PRU00339"/>
    </source>
</evidence>
<dbReference type="PROSITE" id="PS50005">
    <property type="entry name" value="TPR"/>
    <property type="match status" value="1"/>
</dbReference>
<dbReference type="Pfam" id="PF12807">
    <property type="entry name" value="eIF3_p135"/>
    <property type="match status" value="1"/>
</dbReference>
<dbReference type="GO" id="GO:0003729">
    <property type="term" value="F:mRNA binding"/>
    <property type="evidence" value="ECO:0007669"/>
    <property type="project" value="TreeGrafter"/>
</dbReference>
<evidence type="ECO:0000256" key="6">
    <source>
        <dbReference type="SAM" id="MobiDB-lite"/>
    </source>
</evidence>
<dbReference type="Pfam" id="PF13236">
    <property type="entry name" value="CLU"/>
    <property type="match status" value="1"/>
</dbReference>
<feature type="region of interest" description="Disordered" evidence="6">
    <location>
        <begin position="1295"/>
        <end position="1328"/>
    </location>
</feature>
<dbReference type="InterPro" id="IPR023231">
    <property type="entry name" value="GSKIP_dom_sf"/>
</dbReference>
<dbReference type="FunFam" id="1.25.40.10:FF:000293">
    <property type="entry name" value="Clustered mitochondria protein homolog"/>
    <property type="match status" value="1"/>
</dbReference>
<keyword evidence="9" id="KW-1185">Reference proteome</keyword>
<gene>
    <name evidence="4" type="primary">CLU1</name>
    <name evidence="4" type="synonym">TIF31</name>
    <name evidence="8" type="ORF">T310_6583</name>
</gene>
<feature type="region of interest" description="Disordered" evidence="6">
    <location>
        <begin position="115"/>
        <end position="151"/>
    </location>
</feature>
<evidence type="ECO:0000256" key="4">
    <source>
        <dbReference type="HAMAP-Rule" id="MF_03013"/>
    </source>
</evidence>
<dbReference type="GO" id="GO:0048312">
    <property type="term" value="P:intracellular distribution of mitochondria"/>
    <property type="evidence" value="ECO:0007669"/>
    <property type="project" value="TreeGrafter"/>
</dbReference>
<feature type="region of interest" description="Disordered" evidence="6">
    <location>
        <begin position="1636"/>
        <end position="1664"/>
    </location>
</feature>
<feature type="region of interest" description="Disordered" evidence="6">
    <location>
        <begin position="1341"/>
        <end position="1365"/>
    </location>
</feature>
<keyword evidence="1 4" id="KW-0963">Cytoplasm</keyword>
<keyword evidence="3 5" id="KW-0802">TPR repeat</keyword>
<dbReference type="HAMAP" id="MF_03013">
    <property type="entry name" value="CLU"/>
    <property type="match status" value="1"/>
</dbReference>
<evidence type="ECO:0000256" key="1">
    <source>
        <dbReference type="ARBA" id="ARBA00022490"/>
    </source>
</evidence>
<dbReference type="SUPFAM" id="SSF103107">
    <property type="entry name" value="Hypothetical protein c14orf129, hspc210"/>
    <property type="match status" value="1"/>
</dbReference>
<dbReference type="PANTHER" id="PTHR12601:SF6">
    <property type="entry name" value="CLUSTERED MITOCHONDRIA PROTEIN HOMOLOG"/>
    <property type="match status" value="1"/>
</dbReference>
<dbReference type="STRING" id="1408163.A0A0F4YMC3"/>
<comment type="function">
    <text evidence="4">mRNA-binding protein involved in proper cytoplasmic distribution of mitochondria.</text>
</comment>
<accession>A0A0F4YMC3</accession>
<keyword evidence="2" id="KW-0677">Repeat</keyword>
<evidence type="ECO:0000313" key="8">
    <source>
        <dbReference type="EMBL" id="KKA19437.1"/>
    </source>
</evidence>
<dbReference type="InterPro" id="IPR019734">
    <property type="entry name" value="TPR_rpt"/>
</dbReference>
<feature type="region of interest" description="Disordered" evidence="6">
    <location>
        <begin position="979"/>
        <end position="1024"/>
    </location>
</feature>
<evidence type="ECO:0000256" key="2">
    <source>
        <dbReference type="ARBA" id="ARBA00022737"/>
    </source>
</evidence>
<comment type="subcellular location">
    <subcellularLocation>
        <location evidence="4">Cytoplasm</location>
    </subcellularLocation>
</comment>
<dbReference type="FunFam" id="1.25.40.10:FF:000532">
    <property type="entry name" value="Clustered mitochondria protein homolog"/>
    <property type="match status" value="1"/>
</dbReference>
<dbReference type="PANTHER" id="PTHR12601">
    <property type="entry name" value="EUKARYOTIC TRANSLATION INITIATION FACTOR 3 SUBUNIT EIF-3"/>
    <property type="match status" value="1"/>
</dbReference>
<dbReference type="InterPro" id="IPR025697">
    <property type="entry name" value="CLU_dom"/>
</dbReference>
<dbReference type="GeneID" id="25318884"/>
<comment type="subunit">
    <text evidence="4">May associate with the eukaryotic translation initiation factor 3 (eIF-3) complex.</text>
</comment>
<feature type="compositionally biased region" description="Basic and acidic residues" evidence="6">
    <location>
        <begin position="1636"/>
        <end position="1645"/>
    </location>
</feature>
<evidence type="ECO:0000259" key="7">
    <source>
        <dbReference type="PROSITE" id="PS51823"/>
    </source>
</evidence>
<feature type="compositionally biased region" description="Polar residues" evidence="6">
    <location>
        <begin position="1647"/>
        <end position="1660"/>
    </location>
</feature>
<dbReference type="Pfam" id="PF15044">
    <property type="entry name" value="CLU_N"/>
    <property type="match status" value="1"/>
</dbReference>
<dbReference type="FunFam" id="3.30.2280.10:FF:000002">
    <property type="entry name" value="Clustered mitochondria protein homolog"/>
    <property type="match status" value="1"/>
</dbReference>
<dbReference type="OrthoDB" id="1414216at2759"/>
<feature type="region of interest" description="Disordered" evidence="6">
    <location>
        <begin position="720"/>
        <end position="749"/>
    </location>
</feature>
<dbReference type="InterPro" id="IPR028275">
    <property type="entry name" value="CLU_N"/>
</dbReference>
<feature type="domain" description="Clu" evidence="7">
    <location>
        <begin position="433"/>
        <end position="677"/>
    </location>
</feature>
<dbReference type="Proteomes" id="UP000053958">
    <property type="component" value="Unassembled WGS sequence"/>
</dbReference>
<protein>
    <recommendedName>
        <fullName evidence="4">Clustered mitochondria protein homolog</fullName>
    </recommendedName>
    <alternativeName>
        <fullName evidence="4">Protein TIF31 homolog</fullName>
    </alternativeName>
</protein>
<feature type="compositionally biased region" description="Basic and acidic residues" evidence="6">
    <location>
        <begin position="2306"/>
        <end position="2316"/>
    </location>
</feature>
<sequence>MPYSTAGVPGAVGGRHVEIHGSSPLPRPVAARGLPIHFPARVREIFLLNLVTISRTSPVPLFLFSFFLVVLNSWGPGGLVSFRLPIFVLHSSVRPFANSSGSLPRIVSPALMESRNGELEHSKEAPQSQPEEKLTNGDHAEEGREEDQNGGGVFQISVKLPHEPYKIQVMVSSQEQVQDVRQSIVELPGTFQYTCFHLEFNGQRINDFVELSEVKGLKADSEIVLVEDPYTEKEARMHVIRIRELIGAAGDRVDNLHGISAGLSLHDSVASEEANGKEHPLAGYDVNAPGSLDTILPRAQTPPPKTVKSISLSPWNPPPYHLRQKGHLLYLQVTTNEGEQFQITSHVSGFYVNKCSNSKFDPFPRPPPKNYSAHSLLNLIAQLSPSFNSAFRALQESNNKRDLLTTFPFQNAIPNSPWLVPQTASALQTHQPDVARSQENFLISGVDNSETLRDWNEEFQTTRELPRDAVQDRVFRERLTSKLFADYNDAAARGAVLVARGEVAPLNPTEGRDAQIFVYNNIFYSFGADGVGTFASEGGDEAARVAVGKDVLGIKAVNQLDIPGLFTPGTVVVDYLGKRIVGQSIVPGIFKQREPGEHQIDYGGVEGKEVVAEHPDFVPVFEKLSKALRVKKHPVWDKEGKRHDLEGSVETKGLLGTDGRKYVLDLYRITPLDVLWQEDEGNENYPHRMSVLRLELVESYWRYKMSQYVREEVERRRKKKAEEKAATNEDKPEDGESKDQAAEKSEEALEQERIDISGFNLALNPDVFSGQVPQTEEEKAEWAQDEKEVRSACDYLRSKVLPELIQDLHDGDVGFPMDGQSLSQLLHKRGINIRYLGRLAEMSREKGHRLHALTVLVIQEMIARAFKHIANRYLRHLPHPFAASCISHLLNCLLGTEVNPKPQPDIDESLRAIYPESDFSFETVDPETLRAEIEKQVKIRYRFTLDSDWSSSLRHLQLLRDIAIKLGLQLGAREFVFKPQTPEPSATENGVNGTGHEETSKKKKRKAGEKAGDNASPTRTAAAKPATTFVPDDIVNIVPLVKDAAPRSALAEEALEAGRISLMQNQKQLGQELILESLSLHEQIYGILHPEVAKLYHQLSMLYYQTDEKDAAVELARKAVIVTERTLGVDSADTILSYLNLSLFEHATGNTKMALVYVKHAMDLWKIIYGPNHPDSITTMNNAAVMLQHLKQYPDSRKWFEYSLAVCEELFGRQSVNTATILFQLAQALALDQDSKGAVNRMRDAYNIFLNELGPNDRNTKEAESWLEQLTQNAVSIAKHAKDIQARRLRRANLSTRVSLGTRPQPQVGQSAQGGANGKDTNNNAPQLDTRSIDELLKFIEGGDSSTPRKQKKRGTANPKLRGSKQSSANEILYAWRDLIPGGLDDHGRLDAGNVYYIRHVFLDSTFLELIFRTSRGHGTAGTRIPVAHEPIGRRDPPEKLHWLPSHVYISKRYYSHTNPNNEPLLAASRLEAVFVNDGPSRHFPCLISPDMDDVYATARWGNRVLRPLTSLYHRLGKYREIQSLDLSQQKSNDELDTRTAPGRALPRRTDNRDIFSDSECGGDDPSWVPGKTDNKRRIKHKYVIRGEKNRGRRRIRSVLRSPEVQKTLPGAIEIATPLITGKTTDKLAQIREEVESERSQRAESGRSLSLSPDRSQQLKVSEKRSRLLKQSRFFQHDSLWKASLDSSNDANYIDIVRRLDRMFLNFLEKTRLSDSHHASGKARSLLSTVMRRLPEFIAEEQRLHDESDGEEEVDMADAYFTELELAYGSSTKGWLPLREAVRAQGIYLVSDMIKERWVTHLTALSLIEKCIHAGEYDAVETLLSNQLHAINHYGYPDAFDPWRSVELGRDPVKILHNYWISSRHNSYVFDELGKLLLRGAIPPEWMVTTPWKSCMASATSSLSKDDQDSAAATRLIEAVILSACGIYEKMGTSAIGTRPHSRRHSAQRDTRSAASTGYDPQAGHVPCPVYIQDALSNLIASLITALCGMHFVRADDPSADEARFSARMGNLLKGLALMVQREIELRPPGRKDNIPIFHSLRRGYVLLGSYLLLCGPLSQQSGPQSSDIIITERLGSFLWSLCGQAEIIKELSALVGQVVRCCERGGEREQSHRTRQFCSKFLQFEPHGRDNLSLFLGKIAVEVAMYFAQLTQDPDDHAWAADVQETVAAAQRRSSFCDSDDSNSHTTDHDVRPFRWEESIGEWVASTPVRTKVAQSNVLPKPMVIVPDPLSSPGQPSSTSEEESSSSEDHVSSITSSVPSSTLKRTERDCDTPTRMQKRARGMSGTRSQQSPQLVREPGCVPDFPGDRAERRTHVPDSVCSDDSFDELTTSSVPTRPCLDQSSSGEKTSNLFLGQEPDSRRSSNVAVVIVNPNGSDLAPAPATDRRGRSHSHSQAPVKPPRTVMAPRLPQHRALVIPCSEDEESEDELSFL</sequence>
<evidence type="ECO:0000313" key="9">
    <source>
        <dbReference type="Proteomes" id="UP000053958"/>
    </source>
</evidence>
<dbReference type="InterPro" id="IPR027523">
    <property type="entry name" value="CLU_prot"/>
</dbReference>
<feature type="compositionally biased region" description="Basic and acidic residues" evidence="6">
    <location>
        <begin position="115"/>
        <end position="142"/>
    </location>
</feature>
<dbReference type="GO" id="GO:0007005">
    <property type="term" value="P:mitochondrion organization"/>
    <property type="evidence" value="ECO:0007669"/>
    <property type="project" value="UniProtKB-UniRule"/>
</dbReference>
<dbReference type="Pfam" id="PF13424">
    <property type="entry name" value="TPR_12"/>
    <property type="match status" value="1"/>
</dbReference>
<dbReference type="Pfam" id="PF13374">
    <property type="entry name" value="TPR_10"/>
    <property type="match status" value="2"/>
</dbReference>